<comment type="subcellular location">
    <subcellularLocation>
        <location evidence="1">Membrane</location>
        <topology evidence="1">Multi-pass membrane protein</topology>
    </subcellularLocation>
</comment>
<dbReference type="InterPro" id="IPR050930">
    <property type="entry name" value="MFS_Vesicular_Transporter"/>
</dbReference>
<dbReference type="Gene3D" id="1.20.1250.20">
    <property type="entry name" value="MFS general substrate transporter like domains"/>
    <property type="match status" value="2"/>
</dbReference>
<dbReference type="SUPFAM" id="SSF103473">
    <property type="entry name" value="MFS general substrate transporter"/>
    <property type="match status" value="1"/>
</dbReference>
<feature type="transmembrane region" description="Helical" evidence="8">
    <location>
        <begin position="437"/>
        <end position="456"/>
    </location>
</feature>
<evidence type="ECO:0000313" key="11">
    <source>
        <dbReference type="WBParaSite" id="SVE_0866700.1"/>
    </source>
</evidence>
<dbReference type="GO" id="GO:0022857">
    <property type="term" value="F:transmembrane transporter activity"/>
    <property type="evidence" value="ECO:0007669"/>
    <property type="project" value="InterPro"/>
</dbReference>
<feature type="transmembrane region" description="Helical" evidence="8">
    <location>
        <begin position="126"/>
        <end position="146"/>
    </location>
</feature>
<feature type="transmembrane region" description="Helical" evidence="8">
    <location>
        <begin position="302"/>
        <end position="323"/>
    </location>
</feature>
<reference evidence="10" key="1">
    <citation type="submission" date="2014-07" db="EMBL/GenBank/DDBJ databases">
        <authorList>
            <person name="Martin A.A"/>
            <person name="De Silva N."/>
        </authorList>
    </citation>
    <scope>NUCLEOTIDE SEQUENCE</scope>
</reference>
<dbReference type="PROSITE" id="PS50850">
    <property type="entry name" value="MFS"/>
    <property type="match status" value="1"/>
</dbReference>
<evidence type="ECO:0000256" key="7">
    <source>
        <dbReference type="ARBA" id="ARBA00023136"/>
    </source>
</evidence>
<evidence type="ECO:0000256" key="2">
    <source>
        <dbReference type="ARBA" id="ARBA00006829"/>
    </source>
</evidence>
<dbReference type="GO" id="GO:0016020">
    <property type="term" value="C:membrane"/>
    <property type="evidence" value="ECO:0007669"/>
    <property type="project" value="UniProtKB-SubCell"/>
</dbReference>
<dbReference type="PRINTS" id="PR01035">
    <property type="entry name" value="TCRTETA"/>
</dbReference>
<feature type="transmembrane region" description="Helical" evidence="8">
    <location>
        <begin position="193"/>
        <end position="214"/>
    </location>
</feature>
<dbReference type="InterPro" id="IPR036259">
    <property type="entry name" value="MFS_trans_sf"/>
</dbReference>
<evidence type="ECO:0000256" key="5">
    <source>
        <dbReference type="ARBA" id="ARBA00022775"/>
    </source>
</evidence>
<feature type="transmembrane region" description="Helical" evidence="8">
    <location>
        <begin position="359"/>
        <end position="382"/>
    </location>
</feature>
<dbReference type="Pfam" id="PF07690">
    <property type="entry name" value="MFS_1"/>
    <property type="match status" value="1"/>
</dbReference>
<dbReference type="Proteomes" id="UP000035680">
    <property type="component" value="Unassembled WGS sequence"/>
</dbReference>
<keyword evidence="3" id="KW-0813">Transport</keyword>
<protein>
    <submittedName>
        <fullName evidence="11">MFS-type transporter SLC18B1 (inferred by orthology to a human protein)</fullName>
    </submittedName>
</protein>
<evidence type="ECO:0000313" key="10">
    <source>
        <dbReference type="Proteomes" id="UP000035680"/>
    </source>
</evidence>
<feature type="transmembrane region" description="Helical" evidence="8">
    <location>
        <begin position="403"/>
        <end position="425"/>
    </location>
</feature>
<dbReference type="InterPro" id="IPR020846">
    <property type="entry name" value="MFS_dom"/>
</dbReference>
<organism evidence="10 11">
    <name type="scientific">Strongyloides venezuelensis</name>
    <name type="common">Threadworm</name>
    <dbReference type="NCBI Taxonomy" id="75913"/>
    <lineage>
        <taxon>Eukaryota</taxon>
        <taxon>Metazoa</taxon>
        <taxon>Ecdysozoa</taxon>
        <taxon>Nematoda</taxon>
        <taxon>Chromadorea</taxon>
        <taxon>Rhabditida</taxon>
        <taxon>Tylenchina</taxon>
        <taxon>Panagrolaimomorpha</taxon>
        <taxon>Strongyloidoidea</taxon>
        <taxon>Strongyloididae</taxon>
        <taxon>Strongyloides</taxon>
    </lineage>
</organism>
<evidence type="ECO:0000256" key="4">
    <source>
        <dbReference type="ARBA" id="ARBA00022692"/>
    </source>
</evidence>
<accession>A0A0K0FIE8</accession>
<feature type="transmembrane region" description="Helical" evidence="8">
    <location>
        <begin position="261"/>
        <end position="282"/>
    </location>
</feature>
<evidence type="ECO:0000256" key="3">
    <source>
        <dbReference type="ARBA" id="ARBA00022448"/>
    </source>
</evidence>
<dbReference type="STRING" id="75913.A0A0K0FIE8"/>
<dbReference type="AlphaFoldDB" id="A0A0K0FIE8"/>
<feature type="transmembrane region" description="Helical" evidence="8">
    <location>
        <begin position="98"/>
        <end position="119"/>
    </location>
</feature>
<keyword evidence="4 8" id="KW-0812">Transmembrane</keyword>
<dbReference type="PANTHER" id="PTHR23506">
    <property type="entry name" value="GH10249P"/>
    <property type="match status" value="1"/>
</dbReference>
<evidence type="ECO:0000256" key="6">
    <source>
        <dbReference type="ARBA" id="ARBA00022989"/>
    </source>
</evidence>
<feature type="domain" description="Major facilitator superfamily (MFS) profile" evidence="9">
    <location>
        <begin position="61"/>
        <end position="459"/>
    </location>
</feature>
<feature type="transmembrane region" description="Helical" evidence="8">
    <location>
        <begin position="330"/>
        <end position="353"/>
    </location>
</feature>
<evidence type="ECO:0000256" key="1">
    <source>
        <dbReference type="ARBA" id="ARBA00004141"/>
    </source>
</evidence>
<dbReference type="InterPro" id="IPR001958">
    <property type="entry name" value="Tet-R_TetA/multi-R_MdtG-like"/>
</dbReference>
<keyword evidence="5" id="KW-0532">Neurotransmitter transport</keyword>
<feature type="transmembrane region" description="Helical" evidence="8">
    <location>
        <begin position="56"/>
        <end position="83"/>
    </location>
</feature>
<proteinExistence type="inferred from homology"/>
<reference evidence="11" key="2">
    <citation type="submission" date="2015-08" db="UniProtKB">
        <authorList>
            <consortium name="WormBaseParasite"/>
        </authorList>
    </citation>
    <scope>IDENTIFICATION</scope>
</reference>
<feature type="transmembrane region" description="Helical" evidence="8">
    <location>
        <begin position="152"/>
        <end position="172"/>
    </location>
</feature>
<comment type="similarity">
    <text evidence="2">Belongs to the major facilitator superfamily. Vesicular transporter family.</text>
</comment>
<feature type="transmembrane region" description="Helical" evidence="8">
    <location>
        <begin position="220"/>
        <end position="241"/>
    </location>
</feature>
<dbReference type="InterPro" id="IPR011701">
    <property type="entry name" value="MFS"/>
</dbReference>
<keyword evidence="7 8" id="KW-0472">Membrane</keyword>
<dbReference type="WBParaSite" id="SVE_0866700.1">
    <property type="protein sequence ID" value="SVE_0866700.1"/>
    <property type="gene ID" value="SVE_0866700"/>
</dbReference>
<dbReference type="PANTHER" id="PTHR23506:SF26">
    <property type="entry name" value="MFS-TYPE TRANSPORTER SLC18B1"/>
    <property type="match status" value="1"/>
</dbReference>
<evidence type="ECO:0000259" key="9">
    <source>
        <dbReference type="PROSITE" id="PS50850"/>
    </source>
</evidence>
<keyword evidence="6 8" id="KW-1133">Transmembrane helix</keyword>
<keyword evidence="10" id="KW-1185">Reference proteome</keyword>
<sequence length="478" mass="53317">MLYNDGLDTSKSFESVDLLDMNIMKFFYNRLSFCYDLKFLRNYDDDKSFLLLDFTLLNWMLLLLLIISNFTCPLAFSCISPFYNTVAFTKGLSLTECGIVFAIFNFLGIFASPVIGAIIPKIGLKILLSSGMITISVGTLLFAITTKIQSRSWFFVVSLILRLIQSLGYSILSTSSFACVSRSFPDLTSTILGMIETFVGLGFTLGPFIGGLLYDAGGYYLPFTILGVILLICGILSIFLIKVDKEDSFIRIHYTFYYKLLKIPAVWIIMGSAISAGIVFQYHDVTLPEILKEFNLTSSQIGSFFLLMGVPYAILTPLYGFILDKYGGGSYFIISGSILSVVSFYCFGPAPFIPFKRNLATLIIMSIFEGISVGGLYIPCFSKSLKTLIKENDFPENLETSSLVSGIFGMCYSIGAVIGPSGGSFLVDQLDYEWSTFIYGTGMLIYLFIFIFFYCIPRNLRKNKVKNIEENLSTIANE</sequence>
<name>A0A0K0FIE8_STRVS</name>
<evidence type="ECO:0000256" key="8">
    <source>
        <dbReference type="SAM" id="Phobius"/>
    </source>
</evidence>